<dbReference type="PANTHER" id="PTHR23305">
    <property type="entry name" value="OBG GTPASE FAMILY"/>
    <property type="match status" value="1"/>
</dbReference>
<dbReference type="PROSITE" id="PS51710">
    <property type="entry name" value="G_OBG"/>
    <property type="match status" value="1"/>
</dbReference>
<evidence type="ECO:0000256" key="2">
    <source>
        <dbReference type="ARBA" id="ARBA00022741"/>
    </source>
</evidence>
<dbReference type="NCBIfam" id="TIGR00092">
    <property type="entry name" value="redox-regulated ATPase YchF"/>
    <property type="match status" value="1"/>
</dbReference>
<dbReference type="CDD" id="cd04867">
    <property type="entry name" value="TGS_YchF_OLA1"/>
    <property type="match status" value="1"/>
</dbReference>
<keyword evidence="3 5" id="KW-0067">ATP-binding</keyword>
<dbReference type="Gene3D" id="3.40.50.300">
    <property type="entry name" value="P-loop containing nucleotide triphosphate hydrolases"/>
    <property type="match status" value="1"/>
</dbReference>
<dbReference type="Pfam" id="PF01926">
    <property type="entry name" value="MMR_HSR1"/>
    <property type="match status" value="1"/>
</dbReference>
<dbReference type="PIRSF" id="PIRSF006641">
    <property type="entry name" value="CHP00092"/>
    <property type="match status" value="1"/>
</dbReference>
<dbReference type="SUPFAM" id="SSF81271">
    <property type="entry name" value="TGS-like"/>
    <property type="match status" value="1"/>
</dbReference>
<evidence type="ECO:0000256" key="3">
    <source>
        <dbReference type="ARBA" id="ARBA00022840"/>
    </source>
</evidence>
<feature type="binding site" evidence="5">
    <location>
        <begin position="12"/>
        <end position="17"/>
    </location>
    <ligand>
        <name>ATP</name>
        <dbReference type="ChEBI" id="CHEBI:30616"/>
    </ligand>
</feature>
<feature type="domain" description="OBG-type G" evidence="6">
    <location>
        <begin position="3"/>
        <end position="261"/>
    </location>
</feature>
<dbReference type="InterPro" id="IPR023192">
    <property type="entry name" value="TGS-like_dom_sf"/>
</dbReference>
<keyword evidence="1" id="KW-0479">Metal-binding</keyword>
<dbReference type="Pfam" id="PF06071">
    <property type="entry name" value="YchF-GTPase_C"/>
    <property type="match status" value="1"/>
</dbReference>
<dbReference type="InterPro" id="IPR013029">
    <property type="entry name" value="YchF_C"/>
</dbReference>
<keyword evidence="4" id="KW-0460">Magnesium</keyword>
<evidence type="ECO:0000256" key="5">
    <source>
        <dbReference type="HAMAP-Rule" id="MF_00944"/>
    </source>
</evidence>
<comment type="similarity">
    <text evidence="5">Belongs to the TRAFAC class OBG-HflX-like GTPase superfamily. OBG GTPase family. YchF/OLA1 subfamily.</text>
</comment>
<dbReference type="InterPro" id="IPR041706">
    <property type="entry name" value="YchF_N"/>
</dbReference>
<dbReference type="InterPro" id="IPR012676">
    <property type="entry name" value="TGS-like"/>
</dbReference>
<dbReference type="RefSeq" id="WP_394820885.1">
    <property type="nucleotide sequence ID" value="NZ_CP089984.1"/>
</dbReference>
<evidence type="ECO:0000313" key="8">
    <source>
        <dbReference type="Proteomes" id="UP001370348"/>
    </source>
</evidence>
<dbReference type="InterPro" id="IPR031167">
    <property type="entry name" value="G_OBG"/>
</dbReference>
<dbReference type="Proteomes" id="UP001370348">
    <property type="component" value="Chromosome"/>
</dbReference>
<evidence type="ECO:0000256" key="1">
    <source>
        <dbReference type="ARBA" id="ARBA00022723"/>
    </source>
</evidence>
<proteinExistence type="inferred from homology"/>
<dbReference type="InterPro" id="IPR027417">
    <property type="entry name" value="P-loop_NTPase"/>
</dbReference>
<sequence length="368" mass="39979">MGLSVGIVGLPNVGKSTLFNALSTAKAEAKNFPFCTIEPNVGVVAVPDSRLAALDSVVHADKIVPTSIQFVDIAGLVRGASKGEGLGNQFLSHIREVDAIVQVARCFEDSNIIHVENRVDPVGDIATVTTELCLKDLETVQKRADRARKQAKGNIPLEKLALEICEPLAKHLDQGLPARTFKLPDATDAAIVMRDMQLLTAKPSFYVANVDEASLKALDQNPHYMALKKYADAEKAPIVAVCAALEAQIAELEPEDRPEFLAEAGLKEPGLYAVVRAGYDILKLLTFFTAGKVEVRAWTTVIGAKAPQAAGVIHTDFEKGFIKAEVIWWEDYVQLGSESKCRDAGKLAIEGKEYVMRDGDVVHFRFNV</sequence>
<reference evidence="7 8" key="1">
    <citation type="submission" date="2021-12" db="EMBL/GenBank/DDBJ databases">
        <title>Discovery of the Pendulisporaceae a myxobacterial family with distinct sporulation behavior and unique specialized metabolism.</title>
        <authorList>
            <person name="Garcia R."/>
            <person name="Popoff A."/>
            <person name="Bader C.D."/>
            <person name="Loehr J."/>
            <person name="Walesch S."/>
            <person name="Walt C."/>
            <person name="Boldt J."/>
            <person name="Bunk B."/>
            <person name="Haeckl F.J.F.P.J."/>
            <person name="Gunesch A.P."/>
            <person name="Birkelbach J."/>
            <person name="Nuebel U."/>
            <person name="Pietschmann T."/>
            <person name="Bach T."/>
            <person name="Mueller R."/>
        </authorList>
    </citation>
    <scope>NUCLEOTIDE SEQUENCE [LARGE SCALE GENOMIC DNA]</scope>
    <source>
        <strain evidence="7 8">MSr11954</strain>
    </source>
</reference>
<organism evidence="7 8">
    <name type="scientific">Pendulispora albinea</name>
    <dbReference type="NCBI Taxonomy" id="2741071"/>
    <lineage>
        <taxon>Bacteria</taxon>
        <taxon>Pseudomonadati</taxon>
        <taxon>Myxococcota</taxon>
        <taxon>Myxococcia</taxon>
        <taxon>Myxococcales</taxon>
        <taxon>Sorangiineae</taxon>
        <taxon>Pendulisporaceae</taxon>
        <taxon>Pendulispora</taxon>
    </lineage>
</organism>
<dbReference type="InterPro" id="IPR004396">
    <property type="entry name" value="ATPase_YchF/OLA1"/>
</dbReference>
<dbReference type="InterPro" id="IPR006073">
    <property type="entry name" value="GTP-bd"/>
</dbReference>
<gene>
    <name evidence="5 7" type="primary">ychF</name>
    <name evidence="7" type="ORF">LZC94_25775</name>
</gene>
<keyword evidence="8" id="KW-1185">Reference proteome</keyword>
<dbReference type="Gene3D" id="3.10.20.30">
    <property type="match status" value="1"/>
</dbReference>
<dbReference type="PANTHER" id="PTHR23305:SF18">
    <property type="entry name" value="OBG-TYPE G DOMAIN-CONTAINING PROTEIN"/>
    <property type="match status" value="1"/>
</dbReference>
<dbReference type="InterPro" id="IPR012675">
    <property type="entry name" value="Beta-grasp_dom_sf"/>
</dbReference>
<evidence type="ECO:0000313" key="7">
    <source>
        <dbReference type="EMBL" id="WXB11269.1"/>
    </source>
</evidence>
<dbReference type="CDD" id="cd01900">
    <property type="entry name" value="YchF"/>
    <property type="match status" value="1"/>
</dbReference>
<comment type="function">
    <text evidence="5">ATPase that binds to both the 70S ribosome and the 50S ribosomal subunit in a nucleotide-independent manner.</text>
</comment>
<dbReference type="SUPFAM" id="SSF52540">
    <property type="entry name" value="P-loop containing nucleoside triphosphate hydrolases"/>
    <property type="match status" value="1"/>
</dbReference>
<keyword evidence="2 5" id="KW-0547">Nucleotide-binding</keyword>
<accession>A0ABZ2LJZ4</accession>
<evidence type="ECO:0000256" key="4">
    <source>
        <dbReference type="ARBA" id="ARBA00022842"/>
    </source>
</evidence>
<dbReference type="Gene3D" id="1.10.150.300">
    <property type="entry name" value="TGS-like domain"/>
    <property type="match status" value="1"/>
</dbReference>
<dbReference type="EMBL" id="CP089984">
    <property type="protein sequence ID" value="WXB11269.1"/>
    <property type="molecule type" value="Genomic_DNA"/>
</dbReference>
<name>A0ABZ2LJZ4_9BACT</name>
<protein>
    <recommendedName>
        <fullName evidence="5">Ribosome-binding ATPase YchF</fullName>
    </recommendedName>
</protein>
<dbReference type="PRINTS" id="PR00326">
    <property type="entry name" value="GTP1OBG"/>
</dbReference>
<evidence type="ECO:0000259" key="6">
    <source>
        <dbReference type="PROSITE" id="PS51710"/>
    </source>
</evidence>
<dbReference type="HAMAP" id="MF_00944">
    <property type="entry name" value="YchF_OLA1_ATPase"/>
    <property type="match status" value="1"/>
</dbReference>